<comment type="similarity">
    <text evidence="1">Belongs to the glycosyl hydrolase 13 family.</text>
</comment>
<dbReference type="EMBL" id="SDMR01000005">
    <property type="protein sequence ID" value="TBT95423.1"/>
    <property type="molecule type" value="Genomic_DNA"/>
</dbReference>
<feature type="domain" description="Glycosyl hydrolase family 13 catalytic" evidence="2">
    <location>
        <begin position="3"/>
        <end position="396"/>
    </location>
</feature>
<keyword evidence="4" id="KW-1185">Reference proteome</keyword>
<organism evidence="3 4">
    <name type="scientific">Propioniciclava tarda</name>
    <dbReference type="NCBI Taxonomy" id="433330"/>
    <lineage>
        <taxon>Bacteria</taxon>
        <taxon>Bacillati</taxon>
        <taxon>Actinomycetota</taxon>
        <taxon>Actinomycetes</taxon>
        <taxon>Propionibacteriales</taxon>
        <taxon>Propionibacteriaceae</taxon>
        <taxon>Propioniciclava</taxon>
    </lineage>
</organism>
<evidence type="ECO:0000313" key="4">
    <source>
        <dbReference type="Proteomes" id="UP000291933"/>
    </source>
</evidence>
<dbReference type="InterPro" id="IPR045857">
    <property type="entry name" value="O16G_dom_2"/>
</dbReference>
<dbReference type="InterPro" id="IPR006047">
    <property type="entry name" value="GH13_cat_dom"/>
</dbReference>
<dbReference type="PANTHER" id="PTHR10357:SF179">
    <property type="entry name" value="NEUTRAL AND BASIC AMINO ACID TRANSPORT PROTEIN RBAT"/>
    <property type="match status" value="1"/>
</dbReference>
<dbReference type="SMART" id="SM00642">
    <property type="entry name" value="Aamy"/>
    <property type="match status" value="1"/>
</dbReference>
<comment type="caution">
    <text evidence="3">The sequence shown here is derived from an EMBL/GenBank/DDBJ whole genome shotgun (WGS) entry which is preliminary data.</text>
</comment>
<dbReference type="PANTHER" id="PTHR10357">
    <property type="entry name" value="ALPHA-AMYLASE FAMILY MEMBER"/>
    <property type="match status" value="1"/>
</dbReference>
<dbReference type="Pfam" id="PF00128">
    <property type="entry name" value="Alpha-amylase"/>
    <property type="match status" value="2"/>
</dbReference>
<name>A0A4Q9KLR6_PROTD</name>
<proteinExistence type="inferred from homology"/>
<reference evidence="3 4" key="1">
    <citation type="submission" date="2019-01" db="EMBL/GenBank/DDBJ databases">
        <title>Lactibacter flavus gen. nov., sp. nov., a novel bacterium of the family Propionibacteriaceae isolated from raw milk and dairy products.</title>
        <authorList>
            <person name="Huptas C."/>
            <person name="Wenning M."/>
            <person name="Breitenwieser F."/>
            <person name="Doll E."/>
            <person name="Von Neubeck M."/>
            <person name="Busse H.-J."/>
            <person name="Scherer S."/>
        </authorList>
    </citation>
    <scope>NUCLEOTIDE SEQUENCE [LARGE SCALE GENOMIC DNA]</scope>
    <source>
        <strain evidence="3 4">DSM 22130</strain>
    </source>
</reference>
<accession>A0A4Q9KLR6</accession>
<sequence>MVSKLDYLAELGVDAVWVSPWYPSPMADGGYDVSDYCNIHPDFGTLADADAFIAGAHARGIKVLIDLVPNHTSSAHPWFAAALMSAPGSPERARYHFRDGLGPDGSLPPTNWGSLFGGPAWTRITETDGRPGQWYLHMFDTTQPDVNWTNPDVNDMFDDVLRFWFDRGIDGFRIDVADSLHKDMAFPDTALAPNGFGTCMPSNGHPMWDQPALADVQRRWRAIADSYGDRVFVSEANCPGRLAFLTPDRLHTTFTFDSVFCEWDATSQRHMIDHNLRLHDDIGAGTTWVMGNHDQTRPVTRYGKRITGWPFPESGVTPESQKVWAEYLFPWPTDVETGRRRARAIVLLYLALPGGMYIYQGEELGLDESENLPIASLQDPSFFKTNGRTRGRDGCRVPLPWSGQVAPFGFSPRPDAEPWLPQPAAWASLTAEAEEPDPNSTLNLYREALRLRRETDALGAGSLSWSDAGDGVLAFTRDPGFGCLTTFGGPTTLPDGADVLLASQPVAADGTVPAETTVWYRLP</sequence>
<protein>
    <submittedName>
        <fullName evidence="3">Glycoside hydrolase family 13 protein</fullName>
    </submittedName>
</protein>
<dbReference type="SUPFAM" id="SSF51445">
    <property type="entry name" value="(Trans)glycosidases"/>
    <property type="match status" value="1"/>
</dbReference>
<dbReference type="AlphaFoldDB" id="A0A4Q9KLR6"/>
<evidence type="ECO:0000259" key="2">
    <source>
        <dbReference type="SMART" id="SM00642"/>
    </source>
</evidence>
<evidence type="ECO:0000256" key="1">
    <source>
        <dbReference type="ARBA" id="ARBA00008061"/>
    </source>
</evidence>
<gene>
    <name evidence="3" type="ORF">ET996_06285</name>
</gene>
<dbReference type="CDD" id="cd11332">
    <property type="entry name" value="AmyAc_OligoGlu_TS"/>
    <property type="match status" value="1"/>
</dbReference>
<dbReference type="GO" id="GO:0009313">
    <property type="term" value="P:oligosaccharide catabolic process"/>
    <property type="evidence" value="ECO:0007669"/>
    <property type="project" value="TreeGrafter"/>
</dbReference>
<dbReference type="Gene3D" id="3.90.400.10">
    <property type="entry name" value="Oligo-1,6-glucosidase, Domain 2"/>
    <property type="match status" value="1"/>
</dbReference>
<dbReference type="GO" id="GO:0004556">
    <property type="term" value="F:alpha-amylase activity"/>
    <property type="evidence" value="ECO:0007669"/>
    <property type="project" value="TreeGrafter"/>
</dbReference>
<dbReference type="Gene3D" id="3.20.20.80">
    <property type="entry name" value="Glycosidases"/>
    <property type="match status" value="1"/>
</dbReference>
<keyword evidence="3" id="KW-0378">Hydrolase</keyword>
<evidence type="ECO:0000313" key="3">
    <source>
        <dbReference type="EMBL" id="TBT95423.1"/>
    </source>
</evidence>
<dbReference type="InterPro" id="IPR017853">
    <property type="entry name" value="GH"/>
</dbReference>
<dbReference type="OrthoDB" id="9043248at2"/>
<dbReference type="Proteomes" id="UP000291933">
    <property type="component" value="Unassembled WGS sequence"/>
</dbReference>